<dbReference type="SUPFAM" id="SSF52266">
    <property type="entry name" value="SGNH hydrolase"/>
    <property type="match status" value="1"/>
</dbReference>
<keyword evidence="3" id="KW-0378">Hydrolase</keyword>
<dbReference type="PANTHER" id="PTHR37981:SF1">
    <property type="entry name" value="SGNH HYDROLASE-TYPE ESTERASE DOMAIN-CONTAINING PROTEIN"/>
    <property type="match status" value="1"/>
</dbReference>
<protein>
    <submittedName>
        <fullName evidence="3">SGNH/GDSL hydrolase family protein</fullName>
    </submittedName>
</protein>
<dbReference type="InterPro" id="IPR013830">
    <property type="entry name" value="SGNH_hydro"/>
</dbReference>
<dbReference type="Gene3D" id="3.40.50.1110">
    <property type="entry name" value="SGNH hydrolase"/>
    <property type="match status" value="1"/>
</dbReference>
<evidence type="ECO:0000313" key="3">
    <source>
        <dbReference type="EMBL" id="GAA4266916.1"/>
    </source>
</evidence>
<dbReference type="GO" id="GO:0016787">
    <property type="term" value="F:hydrolase activity"/>
    <property type="evidence" value="ECO:0007669"/>
    <property type="project" value="UniProtKB-KW"/>
</dbReference>
<keyword evidence="1" id="KW-1133">Transmembrane helix</keyword>
<dbReference type="Pfam" id="PF13472">
    <property type="entry name" value="Lipase_GDSL_2"/>
    <property type="match status" value="1"/>
</dbReference>
<gene>
    <name evidence="3" type="ORF">GCM10022256_25280</name>
</gene>
<sequence length="351" mass="35335">MALGDSYAAGFGLGDPTGRPVGACAQSAEDYPHRVATALDLDLTDVSCSSATTANVVDTRQSGAAPQVDALGPSTRIVTVSIGGNDADVFGTAASCIALGRTGPVFDAKATTRSCRETLDAGGDDRLTRAIDSTTATGLRRAFTAIRAQAPNARVFVVGYPAVFPDAAHTPVSGCFRPVIDGTSLSEGLPRNGFPFTDVDVAYLSGVQAHLDAVLKRAAAAASFTYVDTLPGSQAHSACSRADPYIEGVSLVASAGFTKISLEPGALHPNARGAAYLADQTAAAITRSLASTPSAGAGAGNGAGAGVAFGLPVAVWLALGLGLALIAAAVVALLVARRRRGRPSPDARDTP</sequence>
<keyword evidence="4" id="KW-1185">Reference proteome</keyword>
<dbReference type="CDD" id="cd01823">
    <property type="entry name" value="SEST_like"/>
    <property type="match status" value="1"/>
</dbReference>
<feature type="domain" description="SGNH hydrolase-type esterase" evidence="2">
    <location>
        <begin position="2"/>
        <end position="275"/>
    </location>
</feature>
<organism evidence="3 4">
    <name type="scientific">Frondihabitans peucedani</name>
    <dbReference type="NCBI Taxonomy" id="598626"/>
    <lineage>
        <taxon>Bacteria</taxon>
        <taxon>Bacillati</taxon>
        <taxon>Actinomycetota</taxon>
        <taxon>Actinomycetes</taxon>
        <taxon>Micrococcales</taxon>
        <taxon>Microbacteriaceae</taxon>
        <taxon>Frondihabitans</taxon>
    </lineage>
</organism>
<proteinExistence type="predicted"/>
<name>A0ABP8E3T5_9MICO</name>
<evidence type="ECO:0000259" key="2">
    <source>
        <dbReference type="Pfam" id="PF13472"/>
    </source>
</evidence>
<keyword evidence="1" id="KW-0472">Membrane</keyword>
<evidence type="ECO:0000256" key="1">
    <source>
        <dbReference type="SAM" id="Phobius"/>
    </source>
</evidence>
<dbReference type="PANTHER" id="PTHR37981">
    <property type="entry name" value="LIPASE 2"/>
    <property type="match status" value="1"/>
</dbReference>
<dbReference type="InterPro" id="IPR037460">
    <property type="entry name" value="SEST-like"/>
</dbReference>
<feature type="transmembrane region" description="Helical" evidence="1">
    <location>
        <begin position="313"/>
        <end position="336"/>
    </location>
</feature>
<dbReference type="Proteomes" id="UP001501594">
    <property type="component" value="Unassembled WGS sequence"/>
</dbReference>
<accession>A0ABP8E3T5</accession>
<evidence type="ECO:0000313" key="4">
    <source>
        <dbReference type="Proteomes" id="UP001501594"/>
    </source>
</evidence>
<dbReference type="InterPro" id="IPR036514">
    <property type="entry name" value="SGNH_hydro_sf"/>
</dbReference>
<comment type="caution">
    <text evidence="3">The sequence shown here is derived from an EMBL/GenBank/DDBJ whole genome shotgun (WGS) entry which is preliminary data.</text>
</comment>
<reference evidence="4" key="1">
    <citation type="journal article" date="2019" name="Int. J. Syst. Evol. Microbiol.">
        <title>The Global Catalogue of Microorganisms (GCM) 10K type strain sequencing project: providing services to taxonomists for standard genome sequencing and annotation.</title>
        <authorList>
            <consortium name="The Broad Institute Genomics Platform"/>
            <consortium name="The Broad Institute Genome Sequencing Center for Infectious Disease"/>
            <person name="Wu L."/>
            <person name="Ma J."/>
        </authorList>
    </citation>
    <scope>NUCLEOTIDE SEQUENCE [LARGE SCALE GENOMIC DNA]</scope>
    <source>
        <strain evidence="4">JCM 17442</strain>
    </source>
</reference>
<dbReference type="EMBL" id="BAABAU010000003">
    <property type="protein sequence ID" value="GAA4266916.1"/>
    <property type="molecule type" value="Genomic_DNA"/>
</dbReference>
<keyword evidence="1" id="KW-0812">Transmembrane</keyword>